<dbReference type="PANTHER" id="PTHR43432">
    <property type="entry name" value="SLR0285 PROTEIN"/>
    <property type="match status" value="1"/>
</dbReference>
<dbReference type="GO" id="GO:0003824">
    <property type="term" value="F:catalytic activity"/>
    <property type="evidence" value="ECO:0007669"/>
    <property type="project" value="InterPro"/>
</dbReference>
<keyword evidence="1" id="KW-0479">Metal-binding</keyword>
<name>A0A1Y1XKU5_9FUNG</name>
<dbReference type="EMBL" id="MCFG01000022">
    <property type="protein sequence ID" value="ORX86381.1"/>
    <property type="molecule type" value="Genomic_DNA"/>
</dbReference>
<evidence type="ECO:0000256" key="2">
    <source>
        <dbReference type="ARBA" id="ARBA00023004"/>
    </source>
</evidence>
<reference evidence="6 7" key="1">
    <citation type="submission" date="2016-08" db="EMBL/GenBank/DDBJ databases">
        <title>A Parts List for Fungal Cellulosomes Revealed by Comparative Genomics.</title>
        <authorList>
            <consortium name="DOE Joint Genome Institute"/>
            <person name="Haitjema C.H."/>
            <person name="Gilmore S.P."/>
            <person name="Henske J.K."/>
            <person name="Solomon K.V."/>
            <person name="De Groot R."/>
            <person name="Kuo A."/>
            <person name="Mondo S.J."/>
            <person name="Salamov A.A."/>
            <person name="Labutti K."/>
            <person name="Zhao Z."/>
            <person name="Chiniquy J."/>
            <person name="Barry K."/>
            <person name="Brewer H.M."/>
            <person name="Purvine S.O."/>
            <person name="Wright A.T."/>
            <person name="Boxma B."/>
            <person name="Van Alen T."/>
            <person name="Hackstein J.H."/>
            <person name="Baker S.E."/>
            <person name="Grigoriev I.V."/>
            <person name="O'Malley M.A."/>
        </authorList>
    </citation>
    <scope>NUCLEOTIDE SEQUENCE [LARGE SCALE GENOMIC DNA]</scope>
    <source>
        <strain evidence="6 7">S4</strain>
    </source>
</reference>
<dbReference type="SFLD" id="SFLDG01084">
    <property type="entry name" value="Uncharacterised_Radical_SAM_Su"/>
    <property type="match status" value="1"/>
</dbReference>
<dbReference type="PANTHER" id="PTHR43432:SF6">
    <property type="entry name" value="RADICAL SAM CORE DOMAIN-CONTAINING PROTEIN"/>
    <property type="match status" value="1"/>
</dbReference>
<dbReference type="CDD" id="cd01335">
    <property type="entry name" value="Radical_SAM"/>
    <property type="match status" value="1"/>
</dbReference>
<sequence length="360" mass="42318">MDVNVDIEDIQVKSVYTKTAIPSTEYVANPYVGCPHGCQYCYASFMKRFTKHKEPWGTFVDIKYWKNNLPPPKECHTLMISSVTDPYNPLEEKYKRTQTILKDLINHQRNKDISLLIITKSNLICRDIPLLKKFKRIPKVAFSINTLNEDFKMDMDNAVSIDKRLEAMKTLYENGIKTICFISPIFPEITDAISIIKKVKPFVHYIWLENLQLRGDYKQRILNYIQFNYPKFLPIYEQLYKGNMKNAKNFRNEYWTNYWLKVQNYYITKSTNVSIGTTTTKNKNNHEKNNNKTLKDKEKGKEGKEGKEEGKGNKKEKEQKEMKKEKENNKSNIKKESNINNNSGGKITRSKSINIKKKPY</sequence>
<feature type="region of interest" description="Disordered" evidence="4">
    <location>
        <begin position="277"/>
        <end position="360"/>
    </location>
</feature>
<feature type="compositionally biased region" description="Basic and acidic residues" evidence="4">
    <location>
        <begin position="284"/>
        <end position="337"/>
    </location>
</feature>
<evidence type="ECO:0000313" key="7">
    <source>
        <dbReference type="Proteomes" id="UP000193944"/>
    </source>
</evidence>
<evidence type="ECO:0000313" key="6">
    <source>
        <dbReference type="EMBL" id="ORX86381.1"/>
    </source>
</evidence>
<feature type="domain" description="Radical SAM core" evidence="5">
    <location>
        <begin position="29"/>
        <end position="191"/>
    </location>
</feature>
<dbReference type="AlphaFoldDB" id="A0A1Y1XKU5"/>
<proteinExistence type="predicted"/>
<evidence type="ECO:0000256" key="1">
    <source>
        <dbReference type="ARBA" id="ARBA00022723"/>
    </source>
</evidence>
<dbReference type="InterPro" id="IPR058240">
    <property type="entry name" value="rSAM_sf"/>
</dbReference>
<dbReference type="SUPFAM" id="SSF102114">
    <property type="entry name" value="Radical SAM enzymes"/>
    <property type="match status" value="1"/>
</dbReference>
<protein>
    <recommendedName>
        <fullName evidence="5">Radical SAM core domain-containing protein</fullName>
    </recommendedName>
</protein>
<dbReference type="Proteomes" id="UP000193944">
    <property type="component" value="Unassembled WGS sequence"/>
</dbReference>
<keyword evidence="3" id="KW-0411">Iron-sulfur</keyword>
<dbReference type="GO" id="GO:0051536">
    <property type="term" value="F:iron-sulfur cluster binding"/>
    <property type="evidence" value="ECO:0007669"/>
    <property type="project" value="UniProtKB-KW"/>
</dbReference>
<evidence type="ECO:0000256" key="4">
    <source>
        <dbReference type="SAM" id="MobiDB-lite"/>
    </source>
</evidence>
<evidence type="ECO:0000259" key="5">
    <source>
        <dbReference type="Pfam" id="PF04055"/>
    </source>
</evidence>
<dbReference type="InterPro" id="IPR007197">
    <property type="entry name" value="rSAM"/>
</dbReference>
<keyword evidence="2" id="KW-0408">Iron</keyword>
<accession>A0A1Y1XKU5</accession>
<organism evidence="6 7">
    <name type="scientific">Anaeromyces robustus</name>
    <dbReference type="NCBI Taxonomy" id="1754192"/>
    <lineage>
        <taxon>Eukaryota</taxon>
        <taxon>Fungi</taxon>
        <taxon>Fungi incertae sedis</taxon>
        <taxon>Chytridiomycota</taxon>
        <taxon>Chytridiomycota incertae sedis</taxon>
        <taxon>Neocallimastigomycetes</taxon>
        <taxon>Neocallimastigales</taxon>
        <taxon>Neocallimastigaceae</taxon>
        <taxon>Anaeromyces</taxon>
    </lineage>
</organism>
<dbReference type="OrthoDB" id="2127456at2759"/>
<dbReference type="GO" id="GO:0046872">
    <property type="term" value="F:metal ion binding"/>
    <property type="evidence" value="ECO:0007669"/>
    <property type="project" value="UniProtKB-KW"/>
</dbReference>
<dbReference type="SFLD" id="SFLDS00029">
    <property type="entry name" value="Radical_SAM"/>
    <property type="match status" value="1"/>
</dbReference>
<dbReference type="InterPro" id="IPR040086">
    <property type="entry name" value="MJ0683-like"/>
</dbReference>
<gene>
    <name evidence="6" type="ORF">BCR32DRAFT_265070</name>
</gene>
<feature type="compositionally biased region" description="Low complexity" evidence="4">
    <location>
        <begin position="338"/>
        <end position="347"/>
    </location>
</feature>
<dbReference type="Gene3D" id="3.80.30.30">
    <property type="match status" value="1"/>
</dbReference>
<keyword evidence="7" id="KW-1185">Reference proteome</keyword>
<dbReference type="Pfam" id="PF04055">
    <property type="entry name" value="Radical_SAM"/>
    <property type="match status" value="1"/>
</dbReference>
<reference evidence="6 7" key="2">
    <citation type="submission" date="2016-08" db="EMBL/GenBank/DDBJ databases">
        <title>Pervasive Adenine N6-methylation of Active Genes in Fungi.</title>
        <authorList>
            <consortium name="DOE Joint Genome Institute"/>
            <person name="Mondo S.J."/>
            <person name="Dannebaum R.O."/>
            <person name="Kuo R.C."/>
            <person name="Labutti K."/>
            <person name="Haridas S."/>
            <person name="Kuo A."/>
            <person name="Salamov A."/>
            <person name="Ahrendt S.R."/>
            <person name="Lipzen A."/>
            <person name="Sullivan W."/>
            <person name="Andreopoulos W.B."/>
            <person name="Clum A."/>
            <person name="Lindquist E."/>
            <person name="Daum C."/>
            <person name="Ramamoorthy G.K."/>
            <person name="Gryganskyi A."/>
            <person name="Culley D."/>
            <person name="Magnuson J.K."/>
            <person name="James T.Y."/>
            <person name="O'Malley M.A."/>
            <person name="Stajich J.E."/>
            <person name="Spatafora J.W."/>
            <person name="Visel A."/>
            <person name="Grigoriev I.V."/>
        </authorList>
    </citation>
    <scope>NUCLEOTIDE SEQUENCE [LARGE SCALE GENOMIC DNA]</scope>
    <source>
        <strain evidence="6 7">S4</strain>
    </source>
</reference>
<comment type="caution">
    <text evidence="6">The sequence shown here is derived from an EMBL/GenBank/DDBJ whole genome shotgun (WGS) entry which is preliminary data.</text>
</comment>
<evidence type="ECO:0000256" key="3">
    <source>
        <dbReference type="ARBA" id="ARBA00023014"/>
    </source>
</evidence>